<evidence type="ECO:0000256" key="5">
    <source>
        <dbReference type="ARBA" id="ARBA00022989"/>
    </source>
</evidence>
<dbReference type="GO" id="GO:0004713">
    <property type="term" value="F:protein tyrosine kinase activity"/>
    <property type="evidence" value="ECO:0007669"/>
    <property type="project" value="UniProtKB-KW"/>
</dbReference>
<feature type="transmembrane region" description="Helical" evidence="7">
    <location>
        <begin position="23"/>
        <end position="45"/>
    </location>
</feature>
<keyword evidence="9" id="KW-0418">Kinase</keyword>
<keyword evidence="10" id="KW-1185">Reference proteome</keyword>
<dbReference type="PANTHER" id="PTHR32309">
    <property type="entry name" value="TYROSINE-PROTEIN KINASE"/>
    <property type="match status" value="1"/>
</dbReference>
<proteinExistence type="inferred from homology"/>
<keyword evidence="4 7" id="KW-0812">Transmembrane</keyword>
<evidence type="ECO:0000256" key="4">
    <source>
        <dbReference type="ARBA" id="ARBA00022692"/>
    </source>
</evidence>
<gene>
    <name evidence="9" type="ORF">H7U36_00185</name>
</gene>
<dbReference type="InterPro" id="IPR003856">
    <property type="entry name" value="LPS_length_determ_N"/>
</dbReference>
<dbReference type="EMBL" id="JACLYY010000001">
    <property type="protein sequence ID" value="MBM6736527.1"/>
    <property type="molecule type" value="Genomic_DNA"/>
</dbReference>
<name>A0ABS2E4I4_9FIRM</name>
<evidence type="ECO:0000259" key="8">
    <source>
        <dbReference type="Pfam" id="PF02706"/>
    </source>
</evidence>
<keyword evidence="9" id="KW-0829">Tyrosine-protein kinase</keyword>
<reference evidence="9 10" key="1">
    <citation type="journal article" date="2021" name="Sci. Rep.">
        <title>The distribution of antibiotic resistance genes in chicken gut microbiota commensals.</title>
        <authorList>
            <person name="Juricova H."/>
            <person name="Matiasovicova J."/>
            <person name="Kubasova T."/>
            <person name="Cejkova D."/>
            <person name="Rychlik I."/>
        </authorList>
    </citation>
    <scope>NUCLEOTIDE SEQUENCE [LARGE SCALE GENOMIC DNA]</scope>
    <source>
        <strain evidence="9 10">An773</strain>
    </source>
</reference>
<evidence type="ECO:0000256" key="2">
    <source>
        <dbReference type="ARBA" id="ARBA00006683"/>
    </source>
</evidence>
<organism evidence="9 10">
    <name type="scientific">Faecalicatena fissicatena</name>
    <dbReference type="NCBI Taxonomy" id="290055"/>
    <lineage>
        <taxon>Bacteria</taxon>
        <taxon>Bacillati</taxon>
        <taxon>Bacillota</taxon>
        <taxon>Clostridia</taxon>
        <taxon>Lachnospirales</taxon>
        <taxon>Lachnospiraceae</taxon>
        <taxon>Faecalicatena</taxon>
    </lineage>
</organism>
<comment type="similarity">
    <text evidence="2">Belongs to the CpsC/CapA family.</text>
</comment>
<dbReference type="Proteomes" id="UP000716906">
    <property type="component" value="Unassembled WGS sequence"/>
</dbReference>
<evidence type="ECO:0000256" key="3">
    <source>
        <dbReference type="ARBA" id="ARBA00022475"/>
    </source>
</evidence>
<sequence>MKRDNERFEIDTKKILTEIWKNMAIILLSGLAAALAAMLLSVTLLPRQYESTTKMYVLAKQESGTVTNGDMEASTALTRDYQELIQSRTVIEQVIVKLQLDIEYEDLLKKLTILAPSETRVIYITVSDEDPYLAAEIADEVREVSAQHIQKVMSTQSVNVVDYANIPDTPAGVGSVKYALLAGIVAVFLVLVTVTVKGLVNDKIKSTEDVERYLNISTLGMIPAINKKIGKKK</sequence>
<evidence type="ECO:0000313" key="10">
    <source>
        <dbReference type="Proteomes" id="UP000716906"/>
    </source>
</evidence>
<feature type="domain" description="Polysaccharide chain length determinant N-terminal" evidence="8">
    <location>
        <begin position="9"/>
        <end position="98"/>
    </location>
</feature>
<dbReference type="RefSeq" id="WP_033124823.1">
    <property type="nucleotide sequence ID" value="NZ_JACLYY010000001.1"/>
</dbReference>
<keyword evidence="5 7" id="KW-1133">Transmembrane helix</keyword>
<accession>A0ABS2E4I4</accession>
<protein>
    <submittedName>
        <fullName evidence="9">Protein-tyrosine kinase</fullName>
    </submittedName>
</protein>
<comment type="caution">
    <text evidence="9">The sequence shown here is derived from an EMBL/GenBank/DDBJ whole genome shotgun (WGS) entry which is preliminary data.</text>
</comment>
<dbReference type="InterPro" id="IPR050445">
    <property type="entry name" value="Bact_polysacc_biosynth/exp"/>
</dbReference>
<keyword evidence="9" id="KW-0808">Transferase</keyword>
<comment type="subcellular location">
    <subcellularLocation>
        <location evidence="1">Cell membrane</location>
        <topology evidence="1">Multi-pass membrane protein</topology>
    </subcellularLocation>
</comment>
<dbReference type="PANTHER" id="PTHR32309:SF13">
    <property type="entry name" value="FERRIC ENTEROBACTIN TRANSPORT PROTEIN FEPE"/>
    <property type="match status" value="1"/>
</dbReference>
<keyword evidence="3" id="KW-1003">Cell membrane</keyword>
<evidence type="ECO:0000256" key="1">
    <source>
        <dbReference type="ARBA" id="ARBA00004651"/>
    </source>
</evidence>
<keyword evidence="6 7" id="KW-0472">Membrane</keyword>
<dbReference type="Pfam" id="PF02706">
    <property type="entry name" value="Wzz"/>
    <property type="match status" value="1"/>
</dbReference>
<feature type="transmembrane region" description="Helical" evidence="7">
    <location>
        <begin position="178"/>
        <end position="196"/>
    </location>
</feature>
<evidence type="ECO:0000256" key="6">
    <source>
        <dbReference type="ARBA" id="ARBA00023136"/>
    </source>
</evidence>
<evidence type="ECO:0000313" key="9">
    <source>
        <dbReference type="EMBL" id="MBM6736527.1"/>
    </source>
</evidence>
<evidence type="ECO:0000256" key="7">
    <source>
        <dbReference type="SAM" id="Phobius"/>
    </source>
</evidence>